<reference evidence="3" key="1">
    <citation type="submission" date="2021-10" db="EMBL/GenBank/DDBJ databases">
        <title>Tropical sea cucumber genome reveals ecological adaptation and Cuvierian tubules defense mechanism.</title>
        <authorList>
            <person name="Chen T."/>
        </authorList>
    </citation>
    <scope>NUCLEOTIDE SEQUENCE</scope>
    <source>
        <strain evidence="3">Nanhai2018</strain>
        <tissue evidence="3">Muscle</tissue>
    </source>
</reference>
<dbReference type="AlphaFoldDB" id="A0A9Q1HM37"/>
<protein>
    <submittedName>
        <fullName evidence="3">Uncharacterized protein</fullName>
    </submittedName>
</protein>
<gene>
    <name evidence="3" type="ORF">HOLleu_03873</name>
</gene>
<evidence type="ECO:0000256" key="2">
    <source>
        <dbReference type="SAM" id="MobiDB-lite"/>
    </source>
</evidence>
<organism evidence="3 4">
    <name type="scientific">Holothuria leucospilota</name>
    <name type="common">Black long sea cucumber</name>
    <name type="synonym">Mertensiothuria leucospilota</name>
    <dbReference type="NCBI Taxonomy" id="206669"/>
    <lineage>
        <taxon>Eukaryota</taxon>
        <taxon>Metazoa</taxon>
        <taxon>Echinodermata</taxon>
        <taxon>Eleutherozoa</taxon>
        <taxon>Echinozoa</taxon>
        <taxon>Holothuroidea</taxon>
        <taxon>Aspidochirotacea</taxon>
        <taxon>Aspidochirotida</taxon>
        <taxon>Holothuriidae</taxon>
        <taxon>Holothuria</taxon>
    </lineage>
</organism>
<name>A0A9Q1HM37_HOLLE</name>
<dbReference type="EMBL" id="JAIZAY010000001">
    <property type="protein sequence ID" value="KAJ8050608.1"/>
    <property type="molecule type" value="Genomic_DNA"/>
</dbReference>
<dbReference type="Proteomes" id="UP001152320">
    <property type="component" value="Chromosome 1"/>
</dbReference>
<accession>A0A9Q1HM37</accession>
<feature type="compositionally biased region" description="Basic residues" evidence="2">
    <location>
        <begin position="234"/>
        <end position="253"/>
    </location>
</feature>
<evidence type="ECO:0000313" key="3">
    <source>
        <dbReference type="EMBL" id="KAJ8050608.1"/>
    </source>
</evidence>
<keyword evidence="1" id="KW-0175">Coiled coil</keyword>
<feature type="region of interest" description="Disordered" evidence="2">
    <location>
        <begin position="226"/>
        <end position="259"/>
    </location>
</feature>
<feature type="coiled-coil region" evidence="1">
    <location>
        <begin position="262"/>
        <end position="353"/>
    </location>
</feature>
<keyword evidence="4" id="KW-1185">Reference proteome</keyword>
<comment type="caution">
    <text evidence="3">The sequence shown here is derived from an EMBL/GenBank/DDBJ whole genome shotgun (WGS) entry which is preliminary data.</text>
</comment>
<evidence type="ECO:0000313" key="4">
    <source>
        <dbReference type="Proteomes" id="UP001152320"/>
    </source>
</evidence>
<sequence>MENQPSTSTGTSNRVDSIIPINPMPPVSLDSVEIELVLPTIITYKEVYELFKNNKSQPQATLLHKFKSQWPLVYTNASASDNSIYNKISRLYAATTTKLRNSSKNPDTLNEWFSKVFELPQKITNEDRQLMSCQTIRERKIAQKLSVVTEEQKSLKRAYASTLEQYEETREQLERKRIKLEIVQAQLNETAVEKDLVQATCSASTDQLANLKDKFEQTREKLQKVQTELTRSKEKTKKGSSRNLNKKIRRRDTKIHDQSQVLKQQAQEIENMTTRLQSLREELEKQKLECLKAKNKLTEIKKEKKKLQGKLWYSQSRYTSSIQQRKEENHDLIASLESRIAALEENKDLDETVALLENGMINTIHDGKYSDESVKSSWISSP</sequence>
<proteinExistence type="predicted"/>
<evidence type="ECO:0000256" key="1">
    <source>
        <dbReference type="SAM" id="Coils"/>
    </source>
</evidence>